<dbReference type="Pfam" id="PF00376">
    <property type="entry name" value="MerR"/>
    <property type="match status" value="1"/>
</dbReference>
<name>A0A1F8EBP1_9BACT</name>
<dbReference type="InterPro" id="IPR010093">
    <property type="entry name" value="SinI_DNA-bd"/>
</dbReference>
<evidence type="ECO:0000259" key="1">
    <source>
        <dbReference type="Pfam" id="PF00376"/>
    </source>
</evidence>
<dbReference type="SUPFAM" id="SSF46955">
    <property type="entry name" value="Putative DNA-binding domain"/>
    <property type="match status" value="1"/>
</dbReference>
<sequence length="73" mass="8547">MPKKFLTVNDVARLLGVSPLTVRNWDQKGKLRAYRNPVNNYRMYKIEEVEAILKQIEHSKDGYSPVKIKIESE</sequence>
<dbReference type="InterPro" id="IPR009061">
    <property type="entry name" value="DNA-bd_dom_put_sf"/>
</dbReference>
<dbReference type="EMBL" id="MGJA01000008">
    <property type="protein sequence ID" value="OGM97759.1"/>
    <property type="molecule type" value="Genomic_DNA"/>
</dbReference>
<evidence type="ECO:0000313" key="3">
    <source>
        <dbReference type="Proteomes" id="UP000178520"/>
    </source>
</evidence>
<comment type="caution">
    <text evidence="2">The sequence shown here is derived from an EMBL/GenBank/DDBJ whole genome shotgun (WGS) entry which is preliminary data.</text>
</comment>
<feature type="domain" description="HTH merR-type" evidence="1">
    <location>
        <begin position="7"/>
        <end position="44"/>
    </location>
</feature>
<reference evidence="2 3" key="1">
    <citation type="journal article" date="2016" name="Nat. Commun.">
        <title>Thousands of microbial genomes shed light on interconnected biogeochemical processes in an aquifer system.</title>
        <authorList>
            <person name="Anantharaman K."/>
            <person name="Brown C.T."/>
            <person name="Hug L.A."/>
            <person name="Sharon I."/>
            <person name="Castelle C.J."/>
            <person name="Probst A.J."/>
            <person name="Thomas B.C."/>
            <person name="Singh A."/>
            <person name="Wilkins M.J."/>
            <person name="Karaoz U."/>
            <person name="Brodie E.L."/>
            <person name="Williams K.H."/>
            <person name="Hubbard S.S."/>
            <person name="Banfield J.F."/>
        </authorList>
    </citation>
    <scope>NUCLEOTIDE SEQUENCE [LARGE SCALE GENOMIC DNA]</scope>
</reference>
<dbReference type="GO" id="GO:0003677">
    <property type="term" value="F:DNA binding"/>
    <property type="evidence" value="ECO:0007669"/>
    <property type="project" value="InterPro"/>
</dbReference>
<evidence type="ECO:0000313" key="2">
    <source>
        <dbReference type="EMBL" id="OGM97759.1"/>
    </source>
</evidence>
<organism evidence="2 3">
    <name type="scientific">Candidatus Yanofskybacteria bacterium RIFCSPHIGHO2_01_FULL_41_21</name>
    <dbReference type="NCBI Taxonomy" id="1802660"/>
    <lineage>
        <taxon>Bacteria</taxon>
        <taxon>Candidatus Yanofskyibacteriota</taxon>
    </lineage>
</organism>
<proteinExistence type="predicted"/>
<accession>A0A1F8EBP1</accession>
<gene>
    <name evidence="2" type="ORF">A2735_01210</name>
</gene>
<dbReference type="CDD" id="cd04762">
    <property type="entry name" value="HTH_MerR-trunc"/>
    <property type="match status" value="1"/>
</dbReference>
<dbReference type="Proteomes" id="UP000178520">
    <property type="component" value="Unassembled WGS sequence"/>
</dbReference>
<protein>
    <recommendedName>
        <fullName evidence="1">HTH merR-type domain-containing protein</fullName>
    </recommendedName>
</protein>
<dbReference type="Gene3D" id="1.10.1660.10">
    <property type="match status" value="1"/>
</dbReference>
<dbReference type="InterPro" id="IPR000551">
    <property type="entry name" value="MerR-type_HTH_dom"/>
</dbReference>
<dbReference type="GO" id="GO:0006355">
    <property type="term" value="P:regulation of DNA-templated transcription"/>
    <property type="evidence" value="ECO:0007669"/>
    <property type="project" value="InterPro"/>
</dbReference>
<dbReference type="NCBIfam" id="TIGR01764">
    <property type="entry name" value="excise"/>
    <property type="match status" value="1"/>
</dbReference>
<dbReference type="AlphaFoldDB" id="A0A1F8EBP1"/>